<evidence type="ECO:0000256" key="7">
    <source>
        <dbReference type="ARBA" id="ARBA00022806"/>
    </source>
</evidence>
<dbReference type="Pfam" id="PF00271">
    <property type="entry name" value="Helicase_C"/>
    <property type="match status" value="1"/>
</dbReference>
<dbReference type="SUPFAM" id="SSF46934">
    <property type="entry name" value="UBA-like"/>
    <property type="match status" value="1"/>
</dbReference>
<dbReference type="FunFam" id="1.20.120.1080:FF:000002">
    <property type="entry name" value="Putative ATP-dependent RNA helicase DHX36"/>
    <property type="match status" value="1"/>
</dbReference>
<feature type="compositionally biased region" description="Basic and acidic residues" evidence="16">
    <location>
        <begin position="450"/>
        <end position="467"/>
    </location>
</feature>
<dbReference type="Pfam" id="PF07717">
    <property type="entry name" value="OB_NTP_bind"/>
    <property type="match status" value="1"/>
</dbReference>
<feature type="region of interest" description="Disordered" evidence="16">
    <location>
        <begin position="1"/>
        <end position="87"/>
    </location>
</feature>
<dbReference type="FunFam" id="3.40.50.300:FF:000325">
    <property type="entry name" value="ATP-dependent RNA helicase DHX29"/>
    <property type="match status" value="1"/>
</dbReference>
<dbReference type="InterPro" id="IPR036855">
    <property type="entry name" value="Znf_CCCH_sf"/>
</dbReference>
<dbReference type="GO" id="GO:0005524">
    <property type="term" value="F:ATP binding"/>
    <property type="evidence" value="ECO:0007669"/>
    <property type="project" value="UniProtKB-KW"/>
</dbReference>
<sequence length="1372" mass="156031">MDKKRRGRPNRRGGRGGRGRGRGNERGKPVVRGSGGWSSSRKGGLDLDDSLDGPCVNDPSYGHNRRDSASNYTFTGTRSTRGRGSAPKVHLELQQLFMSSENQELVRKTLQSLRTEDIDEASGDEEDVEEDDYDELDVRDDDQYWTTDYNQPTHPRLLNRKEWLHFTQDTTVVQALLPETMFKIKKLQRCGFSLELCEEALQICDEDVGAAMEYLLNDFFDIRLSIKDAEATDTGSDLYREVLEAREDEKMALKSIYDEAFEERIMGKVWVLNLELQELTNLLKQKQTLQTCVKKTEDKNTDRKLCPFYRKGNCRFGDRCHYSHEISVIDKPQNLTHPIYANLRALEEHKCPFSIEIRFPDGSLYPHEPPLLVFSSELEELPPYTRLNITKFLMQQAKEFAESKLPCIFSLISALEQTEQLQELLSLPPPRMVKPLPLVEPVKSKTTFQQKDKKGPQDWPTDEDKLKQQRVPENVPSKEAGDSQAAALQRRHDPVPYRVNPVELRRQNKLLHDEFLHTKVSKQYRNMQADRHRLPAWDMKDLILEVVAQNPVIVISGITGCGKTTQVPQFLLDEALLTSDFKANIVCTQPRRLSAMAVAQRVADERTEKLGRCVGYQIRLESVMSQFTRLLFCTTGIILRRLEKDTMLDGVTHIIIDEVHERSEESDFLLMILKDILNQRPDLKVILMSATMNAKLFSDYFGGCPVLEIPGCTYPVQQYFLEDVIEFTLYQLEEKSPYARPLKYGKRDVKHGRDIMPDYLDDELEMDKGHCLPARDKMADMSLSVAQMQTRYAGYSTSTIKTLSHLDLEKINYDLIVLLLEYIVTSQELPSDGAILVFMPGFAEIQTLYDMLLSTSTFRISNKSRYKIIPLHSTLSSEDQNAVFVKPKEGIRKIVIATNIAETSITIDDIVFVVDTGKMKEKRFDQTKSMESLDSVWVSRANAMQRKGRAGRVQEGVCFHLFTSHHFKHHLREQPIPEVQRACLEQLVLKIKMLPLFNEQPVQTVLEKLIEAPSLEAIQGAVKRLTDLGALDDNADLTPLGYHVGSLPVDVRIGKLMLFGAIFRCLDSTLTIAATLSFKSPFVSPFGLKQESDEKRKEFAVGNSDYLTMLNAYKGWCEAKLKGSHQAYLYCQENFLSIKTLQMLASLKQQYVELLSDIGFIQQDIKLKDVERAARGGTDGVAQITGIEANVNSNNLKLLSALLVAALYPNILQVLTPETRYHPSSSGAVVKQPNPEDLKFKTKQDGYVHIHPSSVNFQARHFSSPYLVYHEKVKTTKVYIRDCSMVSVYPLLLFGGGGISMDLYQGHFILSIDDGWIQFKASSTQVAELVRDLRYELDQLLSDKISQPDMDLLTCPRGSKIISCIVELISSQ</sequence>
<evidence type="ECO:0000256" key="12">
    <source>
        <dbReference type="ARBA" id="ARBA00057709"/>
    </source>
</evidence>
<reference evidence="21" key="1">
    <citation type="submission" date="2020-05" db="UniProtKB">
        <authorList>
            <consortium name="EnsemblMetazoa"/>
        </authorList>
    </citation>
    <scope>IDENTIFICATION</scope>
    <source>
        <strain evidence="21">BB02</strain>
    </source>
</reference>
<dbReference type="Gene3D" id="2.30.30.1190">
    <property type="match status" value="1"/>
</dbReference>
<keyword evidence="3 15" id="KW-0479">Metal-binding</keyword>
<dbReference type="SUPFAM" id="SSF54495">
    <property type="entry name" value="UBC-like"/>
    <property type="match status" value="1"/>
</dbReference>
<dbReference type="Gene3D" id="1.20.120.1080">
    <property type="match status" value="1"/>
</dbReference>
<dbReference type="InterPro" id="IPR007502">
    <property type="entry name" value="Helicase-assoc_dom"/>
</dbReference>
<name>A0A2C9KDU2_BIOGL</name>
<dbReference type="InterPro" id="IPR059023">
    <property type="entry name" value="RNA_hel_CTD"/>
</dbReference>
<dbReference type="OrthoDB" id="5600252at2759"/>
<dbReference type="InterPro" id="IPR016135">
    <property type="entry name" value="UBQ-conjugating_enzyme/RWD"/>
</dbReference>
<dbReference type="InterPro" id="IPR009060">
    <property type="entry name" value="UBA-like_sf"/>
</dbReference>
<dbReference type="SMART" id="SM00490">
    <property type="entry name" value="HELICc"/>
    <property type="match status" value="1"/>
</dbReference>
<dbReference type="GO" id="GO:0016787">
    <property type="term" value="F:hydrolase activity"/>
    <property type="evidence" value="ECO:0007669"/>
    <property type="project" value="UniProtKB-KW"/>
</dbReference>
<evidence type="ECO:0000256" key="16">
    <source>
        <dbReference type="SAM" id="MobiDB-lite"/>
    </source>
</evidence>
<dbReference type="Pfam" id="PF26026">
    <property type="entry name" value="RNA_hel_CTD"/>
    <property type="match status" value="1"/>
</dbReference>
<dbReference type="Pfam" id="PF21010">
    <property type="entry name" value="HA2_C"/>
    <property type="match status" value="1"/>
</dbReference>
<dbReference type="InterPro" id="IPR011545">
    <property type="entry name" value="DEAD/DEAH_box_helicase_dom"/>
</dbReference>
<dbReference type="PANTHER" id="PTHR18934">
    <property type="entry name" value="ATP-DEPENDENT RNA HELICASE"/>
    <property type="match status" value="1"/>
</dbReference>
<feature type="region of interest" description="Disordered" evidence="16">
    <location>
        <begin position="443"/>
        <end position="490"/>
    </location>
</feature>
<protein>
    <recommendedName>
        <fullName evidence="13">Putative ATP-dependent RNA helicase DHX57</fullName>
        <ecNumber evidence="2">3.6.4.13</ecNumber>
    </recommendedName>
    <alternativeName>
        <fullName evidence="14">DEAH box protein 57</fullName>
    </alternativeName>
</protein>
<dbReference type="PROSITE" id="PS50030">
    <property type="entry name" value="UBA"/>
    <property type="match status" value="1"/>
</dbReference>
<accession>A0A2C9KDU2</accession>
<keyword evidence="5 15" id="KW-0863">Zinc-finger</keyword>
<dbReference type="Pfam" id="PF04408">
    <property type="entry name" value="WHD_HA2"/>
    <property type="match status" value="1"/>
</dbReference>
<evidence type="ECO:0000256" key="11">
    <source>
        <dbReference type="ARBA" id="ARBA00047984"/>
    </source>
</evidence>
<evidence type="ECO:0000256" key="5">
    <source>
        <dbReference type="ARBA" id="ARBA00022771"/>
    </source>
</evidence>
<organism evidence="21 22">
    <name type="scientific">Biomphalaria glabrata</name>
    <name type="common">Bloodfluke planorb</name>
    <name type="synonym">Freshwater snail</name>
    <dbReference type="NCBI Taxonomy" id="6526"/>
    <lineage>
        <taxon>Eukaryota</taxon>
        <taxon>Metazoa</taxon>
        <taxon>Spiralia</taxon>
        <taxon>Lophotrochozoa</taxon>
        <taxon>Mollusca</taxon>
        <taxon>Gastropoda</taxon>
        <taxon>Heterobranchia</taxon>
        <taxon>Euthyneura</taxon>
        <taxon>Panpulmonata</taxon>
        <taxon>Hygrophila</taxon>
        <taxon>Lymnaeoidea</taxon>
        <taxon>Planorbidae</taxon>
        <taxon>Biomphalaria</taxon>
    </lineage>
</organism>
<dbReference type="PROSITE" id="PS50103">
    <property type="entry name" value="ZF_C3H1"/>
    <property type="match status" value="1"/>
</dbReference>
<dbReference type="GO" id="GO:0003724">
    <property type="term" value="F:RNA helicase activity"/>
    <property type="evidence" value="ECO:0007669"/>
    <property type="project" value="UniProtKB-EC"/>
</dbReference>
<evidence type="ECO:0000259" key="17">
    <source>
        <dbReference type="PROSITE" id="PS50030"/>
    </source>
</evidence>
<dbReference type="InterPro" id="IPR014001">
    <property type="entry name" value="Helicase_ATP-bd"/>
</dbReference>
<evidence type="ECO:0000259" key="20">
    <source>
        <dbReference type="PROSITE" id="PS51194"/>
    </source>
</evidence>
<keyword evidence="9" id="KW-0067">ATP-binding</keyword>
<dbReference type="SUPFAM" id="SSF52540">
    <property type="entry name" value="P-loop containing nucleoside triphosphate hydrolases"/>
    <property type="match status" value="1"/>
</dbReference>
<evidence type="ECO:0000256" key="1">
    <source>
        <dbReference type="ARBA" id="ARBA00008792"/>
    </source>
</evidence>
<keyword evidence="6" id="KW-0378">Hydrolase</keyword>
<evidence type="ECO:0000256" key="9">
    <source>
        <dbReference type="ARBA" id="ARBA00022840"/>
    </source>
</evidence>
<dbReference type="SMART" id="SM00847">
    <property type="entry name" value="HA2"/>
    <property type="match status" value="1"/>
</dbReference>
<comment type="similarity">
    <text evidence="1">Belongs to the DEAD box helicase family. DEAH subfamily.</text>
</comment>
<evidence type="ECO:0000313" key="22">
    <source>
        <dbReference type="Proteomes" id="UP000076420"/>
    </source>
</evidence>
<keyword evidence="10" id="KW-0175">Coiled coil</keyword>
<dbReference type="Gene3D" id="3.10.110.10">
    <property type="entry name" value="Ubiquitin Conjugating Enzyme"/>
    <property type="match status" value="1"/>
</dbReference>
<dbReference type="SUPFAM" id="SSF90229">
    <property type="entry name" value="CCCH zinc finger"/>
    <property type="match status" value="1"/>
</dbReference>
<dbReference type="InterPro" id="IPR011709">
    <property type="entry name" value="DEAD-box_helicase_OB_fold"/>
</dbReference>
<evidence type="ECO:0000259" key="19">
    <source>
        <dbReference type="PROSITE" id="PS51192"/>
    </source>
</evidence>
<dbReference type="KEGG" id="bgt:106056978"/>
<feature type="compositionally biased region" description="Low complexity" evidence="16">
    <location>
        <begin position="75"/>
        <end position="85"/>
    </location>
</feature>
<dbReference type="FunFam" id="3.40.50.300:FF:000284">
    <property type="entry name" value="probable ATP-dependent RNA helicase YTHDC2"/>
    <property type="match status" value="1"/>
</dbReference>
<dbReference type="VEuPathDB" id="VectorBase:BGLAX_039868"/>
<dbReference type="GO" id="GO:0003723">
    <property type="term" value="F:RNA binding"/>
    <property type="evidence" value="ECO:0007669"/>
    <property type="project" value="TreeGrafter"/>
</dbReference>
<dbReference type="STRING" id="6526.A0A2C9KDU2"/>
<comment type="function">
    <text evidence="12">Probable ATP-binding RNA helicase.</text>
</comment>
<dbReference type="GO" id="GO:0008270">
    <property type="term" value="F:zinc ion binding"/>
    <property type="evidence" value="ECO:0007669"/>
    <property type="project" value="UniProtKB-KW"/>
</dbReference>
<dbReference type="VEuPathDB" id="VectorBase:BGLB017955"/>
<evidence type="ECO:0000256" key="14">
    <source>
        <dbReference type="ARBA" id="ARBA00083389"/>
    </source>
</evidence>
<dbReference type="InterPro" id="IPR001650">
    <property type="entry name" value="Helicase_C-like"/>
</dbReference>
<dbReference type="InterPro" id="IPR006575">
    <property type="entry name" value="RWD_dom"/>
</dbReference>
<keyword evidence="4" id="KW-0547">Nucleotide-binding</keyword>
<evidence type="ECO:0000256" key="3">
    <source>
        <dbReference type="ARBA" id="ARBA00022723"/>
    </source>
</evidence>
<evidence type="ECO:0000313" key="21">
    <source>
        <dbReference type="EnsemblMetazoa" id="BGLB017955-PA"/>
    </source>
</evidence>
<dbReference type="InterPro" id="IPR000571">
    <property type="entry name" value="Znf_CCCH"/>
</dbReference>
<dbReference type="Pfam" id="PF05773">
    <property type="entry name" value="RWD"/>
    <property type="match status" value="1"/>
</dbReference>
<evidence type="ECO:0000256" key="13">
    <source>
        <dbReference type="ARBA" id="ARBA00071682"/>
    </source>
</evidence>
<dbReference type="Gene3D" id="1.10.8.10">
    <property type="entry name" value="DNA helicase RuvA subunit, C-terminal domain"/>
    <property type="match status" value="1"/>
</dbReference>
<evidence type="ECO:0000256" key="15">
    <source>
        <dbReference type="PROSITE-ProRule" id="PRU00723"/>
    </source>
</evidence>
<dbReference type="SMART" id="SM00356">
    <property type="entry name" value="ZnF_C3H1"/>
    <property type="match status" value="1"/>
</dbReference>
<dbReference type="InterPro" id="IPR048333">
    <property type="entry name" value="HA2_WH"/>
</dbReference>
<evidence type="ECO:0000256" key="6">
    <source>
        <dbReference type="ARBA" id="ARBA00022801"/>
    </source>
</evidence>
<evidence type="ECO:0000256" key="2">
    <source>
        <dbReference type="ARBA" id="ARBA00012552"/>
    </source>
</evidence>
<evidence type="ECO:0000256" key="4">
    <source>
        <dbReference type="ARBA" id="ARBA00022741"/>
    </source>
</evidence>
<feature type="domain" description="C3H1-type" evidence="18">
    <location>
        <begin position="300"/>
        <end position="327"/>
    </location>
</feature>
<dbReference type="CDD" id="cd18791">
    <property type="entry name" value="SF2_C_RHA"/>
    <property type="match status" value="1"/>
</dbReference>
<feature type="domain" description="UBA" evidence="17">
    <location>
        <begin position="176"/>
        <end position="218"/>
    </location>
</feature>
<feature type="compositionally biased region" description="Basic residues" evidence="16">
    <location>
        <begin position="1"/>
        <end position="21"/>
    </location>
</feature>
<dbReference type="PROSITE" id="PS51194">
    <property type="entry name" value="HELICASE_CTER"/>
    <property type="match status" value="1"/>
</dbReference>
<feature type="domain" description="Helicase C-terminal" evidence="20">
    <location>
        <begin position="818"/>
        <end position="995"/>
    </location>
</feature>
<feature type="domain" description="Helicase ATP-binding" evidence="19">
    <location>
        <begin position="544"/>
        <end position="710"/>
    </location>
</feature>
<dbReference type="CDD" id="cd23825">
    <property type="entry name" value="RWD_DHX57"/>
    <property type="match status" value="1"/>
</dbReference>
<dbReference type="InterPro" id="IPR027417">
    <property type="entry name" value="P-loop_NTPase"/>
</dbReference>
<dbReference type="Gene3D" id="3.40.50.300">
    <property type="entry name" value="P-loop containing nucleotide triphosphate hydrolases"/>
    <property type="match status" value="2"/>
</dbReference>
<gene>
    <name evidence="21" type="primary">106056978</name>
</gene>
<dbReference type="Pfam" id="PF00642">
    <property type="entry name" value="zf-CCCH"/>
    <property type="match status" value="1"/>
</dbReference>
<keyword evidence="7" id="KW-0347">Helicase</keyword>
<dbReference type="SMART" id="SM00487">
    <property type="entry name" value="DEXDc"/>
    <property type="match status" value="1"/>
</dbReference>
<dbReference type="EC" id="3.6.4.13" evidence="2"/>
<dbReference type="SMART" id="SM00165">
    <property type="entry name" value="UBA"/>
    <property type="match status" value="1"/>
</dbReference>
<dbReference type="Proteomes" id="UP000076420">
    <property type="component" value="Unassembled WGS sequence"/>
</dbReference>
<dbReference type="EnsemblMetazoa" id="BGLB017955-RA">
    <property type="protein sequence ID" value="BGLB017955-PA"/>
    <property type="gene ID" value="BGLB017955"/>
</dbReference>
<dbReference type="PANTHER" id="PTHR18934:SF145">
    <property type="entry name" value="ATP-DEPENDENT RNA HELICASE DHX57-RELATED"/>
    <property type="match status" value="1"/>
</dbReference>
<evidence type="ECO:0000256" key="10">
    <source>
        <dbReference type="ARBA" id="ARBA00023054"/>
    </source>
</evidence>
<evidence type="ECO:0000259" key="18">
    <source>
        <dbReference type="PROSITE" id="PS50103"/>
    </source>
</evidence>
<dbReference type="PROSITE" id="PS51192">
    <property type="entry name" value="HELICASE_ATP_BIND_1"/>
    <property type="match status" value="1"/>
</dbReference>
<proteinExistence type="inferred from homology"/>
<evidence type="ECO:0000256" key="8">
    <source>
        <dbReference type="ARBA" id="ARBA00022833"/>
    </source>
</evidence>
<dbReference type="InterPro" id="IPR015940">
    <property type="entry name" value="UBA"/>
</dbReference>
<comment type="catalytic activity">
    <reaction evidence="11">
        <text>ATP + H2O = ADP + phosphate + H(+)</text>
        <dbReference type="Rhea" id="RHEA:13065"/>
        <dbReference type="ChEBI" id="CHEBI:15377"/>
        <dbReference type="ChEBI" id="CHEBI:15378"/>
        <dbReference type="ChEBI" id="CHEBI:30616"/>
        <dbReference type="ChEBI" id="CHEBI:43474"/>
        <dbReference type="ChEBI" id="CHEBI:456216"/>
        <dbReference type="EC" id="3.6.4.13"/>
    </reaction>
</comment>
<keyword evidence="8 15" id="KW-0862">Zinc</keyword>
<feature type="zinc finger region" description="C3H1-type" evidence="15">
    <location>
        <begin position="300"/>
        <end position="327"/>
    </location>
</feature>
<dbReference type="Pfam" id="PF00270">
    <property type="entry name" value="DEAD"/>
    <property type="match status" value="1"/>
</dbReference>